<keyword evidence="3 6" id="KW-0812">Transmembrane</keyword>
<protein>
    <recommendedName>
        <fullName evidence="7">ABC-2 type transporter transmembrane domain-containing protein</fullName>
    </recommendedName>
</protein>
<keyword evidence="5 6" id="KW-0472">Membrane</keyword>
<keyword evidence="4 6" id="KW-1133">Transmembrane helix</keyword>
<dbReference type="Gene3D" id="3.40.1710.10">
    <property type="entry name" value="abc type-2 transporter like domain"/>
    <property type="match status" value="1"/>
</dbReference>
<feature type="domain" description="ABC-2 type transporter transmembrane" evidence="7">
    <location>
        <begin position="21"/>
        <end position="222"/>
    </location>
</feature>
<dbReference type="GO" id="GO:0005886">
    <property type="term" value="C:plasma membrane"/>
    <property type="evidence" value="ECO:0007669"/>
    <property type="project" value="UniProtKB-SubCell"/>
</dbReference>
<keyword evidence="2" id="KW-1003">Cell membrane</keyword>
<dbReference type="PANTHER" id="PTHR30294">
    <property type="entry name" value="MEMBRANE COMPONENT OF ABC TRANSPORTER YHHJ-RELATED"/>
    <property type="match status" value="1"/>
</dbReference>
<dbReference type="InterPro" id="IPR013525">
    <property type="entry name" value="ABC2_TM"/>
</dbReference>
<sequence>MWKRITSIIIKEFIQIKRDRRTMAMIIAIPVIQMSIFGYALGSDVKNVSIAVWDANNTVESRELVTGFDQTEFFSVNYYAFNYDDIAAFIESGDVKAALVIPPDYSDHLRREETAQVQFFADGSDPITGVQSLANASLITTAQGVELASSSELAGMSLPIVLEPRIWYNPAMQSSLFYLPGLVGLILQVLTVMLSSFALVREREIGTIEQLNVSPLRRGELIVA</sequence>
<name>X1TRR0_9ZZZZ</name>
<evidence type="ECO:0000256" key="6">
    <source>
        <dbReference type="SAM" id="Phobius"/>
    </source>
</evidence>
<accession>X1TRR0</accession>
<evidence type="ECO:0000256" key="3">
    <source>
        <dbReference type="ARBA" id="ARBA00022692"/>
    </source>
</evidence>
<proteinExistence type="predicted"/>
<gene>
    <name evidence="8" type="ORF">S12H4_54167</name>
</gene>
<dbReference type="InterPro" id="IPR051449">
    <property type="entry name" value="ABC-2_transporter_component"/>
</dbReference>
<evidence type="ECO:0000256" key="4">
    <source>
        <dbReference type="ARBA" id="ARBA00022989"/>
    </source>
</evidence>
<organism evidence="8">
    <name type="scientific">marine sediment metagenome</name>
    <dbReference type="NCBI Taxonomy" id="412755"/>
    <lineage>
        <taxon>unclassified sequences</taxon>
        <taxon>metagenomes</taxon>
        <taxon>ecological metagenomes</taxon>
    </lineage>
</organism>
<evidence type="ECO:0000256" key="1">
    <source>
        <dbReference type="ARBA" id="ARBA00004651"/>
    </source>
</evidence>
<dbReference type="GO" id="GO:0140359">
    <property type="term" value="F:ABC-type transporter activity"/>
    <property type="evidence" value="ECO:0007669"/>
    <property type="project" value="InterPro"/>
</dbReference>
<evidence type="ECO:0000313" key="8">
    <source>
        <dbReference type="EMBL" id="GAJ08003.1"/>
    </source>
</evidence>
<comment type="subcellular location">
    <subcellularLocation>
        <location evidence="1">Cell membrane</location>
        <topology evidence="1">Multi-pass membrane protein</topology>
    </subcellularLocation>
</comment>
<evidence type="ECO:0000259" key="7">
    <source>
        <dbReference type="Pfam" id="PF12698"/>
    </source>
</evidence>
<evidence type="ECO:0000256" key="5">
    <source>
        <dbReference type="ARBA" id="ARBA00023136"/>
    </source>
</evidence>
<reference evidence="8" key="1">
    <citation type="journal article" date="2014" name="Front. Microbiol.">
        <title>High frequency of phylogenetically diverse reductive dehalogenase-homologous genes in deep subseafloor sedimentary metagenomes.</title>
        <authorList>
            <person name="Kawai M."/>
            <person name="Futagami T."/>
            <person name="Toyoda A."/>
            <person name="Takaki Y."/>
            <person name="Nishi S."/>
            <person name="Hori S."/>
            <person name="Arai W."/>
            <person name="Tsubouchi T."/>
            <person name="Morono Y."/>
            <person name="Uchiyama I."/>
            <person name="Ito T."/>
            <person name="Fujiyama A."/>
            <person name="Inagaki F."/>
            <person name="Takami H."/>
        </authorList>
    </citation>
    <scope>NUCLEOTIDE SEQUENCE</scope>
    <source>
        <strain evidence="8">Expedition CK06-06</strain>
    </source>
</reference>
<feature type="transmembrane region" description="Helical" evidence="6">
    <location>
        <begin position="21"/>
        <end position="41"/>
    </location>
</feature>
<dbReference type="PANTHER" id="PTHR30294:SF29">
    <property type="entry name" value="MULTIDRUG ABC TRANSPORTER PERMEASE YBHS-RELATED"/>
    <property type="match status" value="1"/>
</dbReference>
<dbReference type="Pfam" id="PF12698">
    <property type="entry name" value="ABC2_membrane_3"/>
    <property type="match status" value="1"/>
</dbReference>
<feature type="transmembrane region" description="Helical" evidence="6">
    <location>
        <begin position="177"/>
        <end position="200"/>
    </location>
</feature>
<dbReference type="AlphaFoldDB" id="X1TRR0"/>
<dbReference type="EMBL" id="BARW01034588">
    <property type="protein sequence ID" value="GAJ08003.1"/>
    <property type="molecule type" value="Genomic_DNA"/>
</dbReference>
<feature type="non-terminal residue" evidence="8">
    <location>
        <position position="224"/>
    </location>
</feature>
<comment type="caution">
    <text evidence="8">The sequence shown here is derived from an EMBL/GenBank/DDBJ whole genome shotgun (WGS) entry which is preliminary data.</text>
</comment>
<evidence type="ECO:0000256" key="2">
    <source>
        <dbReference type="ARBA" id="ARBA00022475"/>
    </source>
</evidence>